<feature type="transmembrane region" description="Helical" evidence="1">
    <location>
        <begin position="656"/>
        <end position="673"/>
    </location>
</feature>
<feature type="transmembrane region" description="Helical" evidence="1">
    <location>
        <begin position="551"/>
        <end position="580"/>
    </location>
</feature>
<evidence type="ECO:0000313" key="2">
    <source>
        <dbReference type="EMBL" id="CAB4654346.1"/>
    </source>
</evidence>
<dbReference type="SUPFAM" id="SSF53448">
    <property type="entry name" value="Nucleotide-diphospho-sugar transferases"/>
    <property type="match status" value="1"/>
</dbReference>
<feature type="transmembrane region" description="Helical" evidence="1">
    <location>
        <begin position="452"/>
        <end position="477"/>
    </location>
</feature>
<dbReference type="EMBL" id="CAEZWS010000001">
    <property type="protein sequence ID" value="CAB4654346.1"/>
    <property type="molecule type" value="Genomic_DNA"/>
</dbReference>
<reference evidence="2" key="1">
    <citation type="submission" date="2020-05" db="EMBL/GenBank/DDBJ databases">
        <authorList>
            <person name="Chiriac C."/>
            <person name="Salcher M."/>
            <person name="Ghai R."/>
            <person name="Kavagutti S V."/>
        </authorList>
    </citation>
    <scope>NUCLEOTIDE SEQUENCE</scope>
</reference>
<dbReference type="InterPro" id="IPR050834">
    <property type="entry name" value="Glycosyltransf_2"/>
</dbReference>
<keyword evidence="1" id="KW-0472">Membrane</keyword>
<dbReference type="InterPro" id="IPR029044">
    <property type="entry name" value="Nucleotide-diphossugar_trans"/>
</dbReference>
<dbReference type="PANTHER" id="PTHR43685:SF3">
    <property type="entry name" value="SLR2126 PROTEIN"/>
    <property type="match status" value="1"/>
</dbReference>
<keyword evidence="1" id="KW-1133">Transmembrane helix</keyword>
<feature type="transmembrane region" description="Helical" evidence="1">
    <location>
        <begin position="255"/>
        <end position="273"/>
    </location>
</feature>
<name>A0A6J6KY41_9ZZZZ</name>
<feature type="transmembrane region" description="Helical" evidence="1">
    <location>
        <begin position="744"/>
        <end position="769"/>
    </location>
</feature>
<sequence>MAESAKRNDAHHVTAILVVHDGATWLPEVVASLASQTRAIDSTFAIDTGSVDSSTKLLSNSRIPFVSISREAGFGDAINSALENIPEIQSANDWLWFIHDDCAPSRDALAQLLRAIEDRPHVAIVGPKLRGWYDRTHLLEAGVSIAGNGARWTGLELREFDQGQRDGIKDVLGVSTAGMLVKREVFEELGGFDSNLSLFRDDVDLGWRARVAGHSVIVATDAVAYHAEASASERRAVDVTHAFLHRPLLLDRRNASYVLLANSSAWILPWLSLRLLVSAGVRSLGFLIAKLPGYAADEILAVGLLLIHPGLLLNARKARRSQRLLSSRVVANFIPPRWKQFRLSVNRSFETIRERFFPTPTPIESILDPLSEDEDLLTPVPARNWKSLIVRPEVLGTIFLLILTLLWSRHRYGPISGGALSTTPSGAMDLWRIYADSWHGVGMGSAFATPTWIAVLALASTFTFGNATALVAILFWISPILIMWSMHMLVRTFTARRWLLMGASVSYALSPVAIAAINQGRLGTIATLMCAPLIVKALPRLRAIEVQSWKFIFGLSLIVGAVTSFSLPFYLASSIFLLAGIAKDYMHYRQNPEGILFKERLSRWLLLLATPFALCLPWSLEALTHPTRFLIEPGISVAGGLANEVILANPGGIGSIPWWFVSPVLLVILVAIFSSTQARFYASWGFSFLLAATFVSSLAISAHGNASNTHVWVGTWLAITTLCAVVSGVVILDGLRERLANSNIHYRHILAGLGVVSVLAYSLTASMWITTTGANSPLQVNRTSVLPPFLGISPGTKTLVIRNLSVGATDQLTFFVARENDAFLGDPDVAPKSSPAIDKAIRDLVDGSGLTSSKVLSAHGIKFLFMKNPVDDQLVRSVDGIGGFMRNSSTDAGIVWRVTGVGERLVFTDENSKSTPMLIPDDGAPVVTRSPGTLTLAENYDSSWQVIQNGARLVRTKNEYGLPQFLAPTPGEFFLIHDGTVRRGWLSLQFIVLLSVLVMILPAGRRKREISVEELT</sequence>
<feature type="transmembrane region" description="Helical" evidence="1">
    <location>
        <begin position="498"/>
        <end position="517"/>
    </location>
</feature>
<feature type="transmembrane region" description="Helical" evidence="1">
    <location>
        <begin position="984"/>
        <end position="1001"/>
    </location>
</feature>
<protein>
    <submittedName>
        <fullName evidence="2">Unannotated protein</fullName>
    </submittedName>
</protein>
<gene>
    <name evidence="2" type="ORF">UFOPK2288_00010</name>
</gene>
<feature type="transmembrane region" description="Helical" evidence="1">
    <location>
        <begin position="601"/>
        <end position="620"/>
    </location>
</feature>
<dbReference type="AlphaFoldDB" id="A0A6J6KY41"/>
<evidence type="ECO:0000256" key="1">
    <source>
        <dbReference type="SAM" id="Phobius"/>
    </source>
</evidence>
<keyword evidence="1" id="KW-0812">Transmembrane</keyword>
<dbReference type="PANTHER" id="PTHR43685">
    <property type="entry name" value="GLYCOSYLTRANSFERASE"/>
    <property type="match status" value="1"/>
</dbReference>
<accession>A0A6J6KY41</accession>
<dbReference type="Gene3D" id="3.90.550.10">
    <property type="entry name" value="Spore Coat Polysaccharide Biosynthesis Protein SpsA, Chain A"/>
    <property type="match status" value="1"/>
</dbReference>
<feature type="transmembrane region" description="Helical" evidence="1">
    <location>
        <begin position="680"/>
        <end position="700"/>
    </location>
</feature>
<feature type="transmembrane region" description="Helical" evidence="1">
    <location>
        <begin position="293"/>
        <end position="313"/>
    </location>
</feature>
<proteinExistence type="predicted"/>
<organism evidence="2">
    <name type="scientific">freshwater metagenome</name>
    <dbReference type="NCBI Taxonomy" id="449393"/>
    <lineage>
        <taxon>unclassified sequences</taxon>
        <taxon>metagenomes</taxon>
        <taxon>ecological metagenomes</taxon>
    </lineage>
</organism>
<dbReference type="Pfam" id="PF13641">
    <property type="entry name" value="Glyco_tranf_2_3"/>
    <property type="match status" value="1"/>
</dbReference>
<feature type="transmembrane region" description="Helical" evidence="1">
    <location>
        <begin position="712"/>
        <end position="732"/>
    </location>
</feature>